<evidence type="ECO:0000313" key="2">
    <source>
        <dbReference type="EMBL" id="MPA46285.1"/>
    </source>
</evidence>
<organism evidence="2">
    <name type="scientific">Davidia involucrata</name>
    <name type="common">Dove tree</name>
    <dbReference type="NCBI Taxonomy" id="16924"/>
    <lineage>
        <taxon>Eukaryota</taxon>
        <taxon>Viridiplantae</taxon>
        <taxon>Streptophyta</taxon>
        <taxon>Embryophyta</taxon>
        <taxon>Tracheophyta</taxon>
        <taxon>Spermatophyta</taxon>
        <taxon>Magnoliopsida</taxon>
        <taxon>eudicotyledons</taxon>
        <taxon>Gunneridae</taxon>
        <taxon>Pentapetalae</taxon>
        <taxon>asterids</taxon>
        <taxon>Cornales</taxon>
        <taxon>Nyssaceae</taxon>
        <taxon>Davidia</taxon>
    </lineage>
</organism>
<gene>
    <name evidence="2" type="ORF">Din_015726</name>
</gene>
<feature type="region of interest" description="Disordered" evidence="1">
    <location>
        <begin position="455"/>
        <end position="499"/>
    </location>
</feature>
<dbReference type="InterPro" id="IPR038745">
    <property type="entry name" value="AT4G37440-like"/>
</dbReference>
<sequence>MGPDLDAKGRSEIVMEASASKENGSVVKEPEDKSMRCASNYEDDTFEMETIMEEQTEGVDTSEDVEVNITECTNSGGVGLVEDECQDATENSSSFGDTVSGIENGAMLNDAEVNSELHGDPMSALASDGYGKVFGTRKKKLTSHWRTFIRPLMWRCRWVELQLKKFQSQAIKYDRELAEYNKKLELENTTLESFGAKSLPFSSQSRRKNVMKRKKRKKVEDTTDIASYMLHHNLFSYYENKRSAVDAASMDDDWGNLVISTDKTINGTDEFGVNDEILSLEFKDGDNSLEEILWKIGIVQSQVSKMKTRLHKVMSENAGRFSSTDKLSLLVPCNASTSSARNPGSPPNNGDRVPVGSSYIASQLISKYNMGDLVMPQSAVSSHGEGTHLPDIIESTEQPQVGGSCKNTGDGILIYNQRAKEELNYFEDVKIRPIEKPQVPKEEREGTIPAIPVLESDLAIDDQPTPKIRSISKLTAPKNKRKRGKRQAGSGRWSRRSSG</sequence>
<dbReference type="PANTHER" id="PTHR34057">
    <property type="entry name" value="ELONGATION FACTOR"/>
    <property type="match status" value="1"/>
</dbReference>
<dbReference type="EMBL" id="GHES01015726">
    <property type="protein sequence ID" value="MPA46285.1"/>
    <property type="molecule type" value="Transcribed_RNA"/>
</dbReference>
<reference evidence="2" key="1">
    <citation type="submission" date="2019-08" db="EMBL/GenBank/DDBJ databases">
        <title>Reference gene set and small RNA set construction with multiple tissues from Davidia involucrata Baill.</title>
        <authorList>
            <person name="Yang H."/>
            <person name="Zhou C."/>
            <person name="Li G."/>
            <person name="Wang J."/>
            <person name="Gao P."/>
            <person name="Wang M."/>
            <person name="Wang R."/>
            <person name="Zhao Y."/>
        </authorList>
    </citation>
    <scope>NUCLEOTIDE SEQUENCE</scope>
    <source>
        <tissue evidence="2">Mixed with DoveR01_LX</tissue>
    </source>
</reference>
<dbReference type="PANTHER" id="PTHR34057:SF10">
    <property type="entry name" value="TRANSPOSASE, PTTA_EN_SPM, PLANT"/>
    <property type="match status" value="1"/>
</dbReference>
<feature type="region of interest" description="Disordered" evidence="1">
    <location>
        <begin position="1"/>
        <end position="33"/>
    </location>
</feature>
<feature type="compositionally biased region" description="Basic and acidic residues" evidence="1">
    <location>
        <begin position="1"/>
        <end position="13"/>
    </location>
</feature>
<dbReference type="CDD" id="cd11650">
    <property type="entry name" value="AT4G37440_like"/>
    <property type="match status" value="1"/>
</dbReference>
<dbReference type="AlphaFoldDB" id="A0A5B6ZQR1"/>
<proteinExistence type="predicted"/>
<accession>A0A5B6ZQR1</accession>
<name>A0A5B6ZQR1_DAVIN</name>
<protein>
    <submittedName>
        <fullName evidence="2">Uncharacterized protein</fullName>
    </submittedName>
</protein>
<evidence type="ECO:0000256" key="1">
    <source>
        <dbReference type="SAM" id="MobiDB-lite"/>
    </source>
</evidence>